<evidence type="ECO:0000256" key="8">
    <source>
        <dbReference type="RuleBase" id="RU003823"/>
    </source>
</evidence>
<feature type="region of interest" description="Disordered" evidence="9">
    <location>
        <begin position="228"/>
        <end position="251"/>
    </location>
</feature>
<dbReference type="EMBL" id="JAANYQ010000006">
    <property type="protein sequence ID" value="KAF4123622.1"/>
    <property type="molecule type" value="Genomic_DNA"/>
</dbReference>
<proteinExistence type="inferred from homology"/>
<organism evidence="11 12">
    <name type="scientific">Geosmithia morbida</name>
    <dbReference type="NCBI Taxonomy" id="1094350"/>
    <lineage>
        <taxon>Eukaryota</taxon>
        <taxon>Fungi</taxon>
        <taxon>Dikarya</taxon>
        <taxon>Ascomycota</taxon>
        <taxon>Pezizomycotina</taxon>
        <taxon>Sordariomycetes</taxon>
        <taxon>Hypocreomycetidae</taxon>
        <taxon>Hypocreales</taxon>
        <taxon>Bionectriaceae</taxon>
        <taxon>Geosmithia</taxon>
    </lineage>
</organism>
<dbReference type="InterPro" id="IPR005324">
    <property type="entry name" value="Ribosomal_uS5_C"/>
</dbReference>
<comment type="similarity">
    <text evidence="2 8">Belongs to the universal ribosomal protein uS5 family.</text>
</comment>
<evidence type="ECO:0000256" key="2">
    <source>
        <dbReference type="ARBA" id="ARBA00008945"/>
    </source>
</evidence>
<evidence type="ECO:0000256" key="9">
    <source>
        <dbReference type="SAM" id="MobiDB-lite"/>
    </source>
</evidence>
<dbReference type="AlphaFoldDB" id="A0A9P4YXI4"/>
<dbReference type="SUPFAM" id="SSF54768">
    <property type="entry name" value="dsRNA-binding domain-like"/>
    <property type="match status" value="1"/>
</dbReference>
<comment type="caution">
    <text evidence="11">The sequence shown here is derived from an EMBL/GenBank/DDBJ whole genome shotgun (WGS) entry which is preliminary data.</text>
</comment>
<keyword evidence="4" id="KW-0496">Mitochondrion</keyword>
<dbReference type="SUPFAM" id="SSF54211">
    <property type="entry name" value="Ribosomal protein S5 domain 2-like"/>
    <property type="match status" value="1"/>
</dbReference>
<dbReference type="PANTHER" id="PTHR48277">
    <property type="entry name" value="MITOCHONDRIAL RIBOSOMAL PROTEIN S5"/>
    <property type="match status" value="1"/>
</dbReference>
<dbReference type="InterPro" id="IPR000851">
    <property type="entry name" value="Ribosomal_uS5"/>
</dbReference>
<dbReference type="GO" id="GO:0006412">
    <property type="term" value="P:translation"/>
    <property type="evidence" value="ECO:0007669"/>
    <property type="project" value="InterPro"/>
</dbReference>
<evidence type="ECO:0000256" key="6">
    <source>
        <dbReference type="ARBA" id="ARBA00039335"/>
    </source>
</evidence>
<dbReference type="RefSeq" id="XP_035322274.1">
    <property type="nucleotide sequence ID" value="XM_035468293.1"/>
</dbReference>
<dbReference type="PANTHER" id="PTHR48277:SF1">
    <property type="entry name" value="MITOCHONDRIAL RIBOSOMAL PROTEIN S5"/>
    <property type="match status" value="1"/>
</dbReference>
<feature type="compositionally biased region" description="Low complexity" evidence="9">
    <location>
        <begin position="32"/>
        <end position="41"/>
    </location>
</feature>
<dbReference type="Proteomes" id="UP000749293">
    <property type="component" value="Unassembled WGS sequence"/>
</dbReference>
<dbReference type="Gene3D" id="3.30.160.20">
    <property type="match status" value="1"/>
</dbReference>
<dbReference type="InterPro" id="IPR014721">
    <property type="entry name" value="Ribsml_uS5_D2-typ_fold_subgr"/>
</dbReference>
<dbReference type="InterPro" id="IPR020568">
    <property type="entry name" value="Ribosomal_Su5_D2-typ_SF"/>
</dbReference>
<evidence type="ECO:0000313" key="12">
    <source>
        <dbReference type="Proteomes" id="UP000749293"/>
    </source>
</evidence>
<dbReference type="InterPro" id="IPR013810">
    <property type="entry name" value="Ribosomal_uS5_N"/>
</dbReference>
<keyword evidence="12" id="KW-1185">Reference proteome</keyword>
<dbReference type="FunFam" id="3.30.160.20:FF:000022">
    <property type="entry name" value="28S ribosomal protein S5, mitochondrial"/>
    <property type="match status" value="1"/>
</dbReference>
<dbReference type="Pfam" id="PF03719">
    <property type="entry name" value="Ribosomal_S5_C"/>
    <property type="match status" value="1"/>
</dbReference>
<accession>A0A9P4YXI4</accession>
<evidence type="ECO:0000256" key="1">
    <source>
        <dbReference type="ARBA" id="ARBA00004173"/>
    </source>
</evidence>
<dbReference type="GO" id="GO:0005763">
    <property type="term" value="C:mitochondrial small ribosomal subunit"/>
    <property type="evidence" value="ECO:0007669"/>
    <property type="project" value="UniProtKB-ARBA"/>
</dbReference>
<dbReference type="Pfam" id="PF00333">
    <property type="entry name" value="Ribosomal_S5"/>
    <property type="match status" value="1"/>
</dbReference>
<evidence type="ECO:0000256" key="4">
    <source>
        <dbReference type="ARBA" id="ARBA00023128"/>
    </source>
</evidence>
<gene>
    <name evidence="11" type="ORF">GMORB2_6323</name>
</gene>
<comment type="subcellular location">
    <subcellularLocation>
        <location evidence="1">Mitochondrion</location>
    </subcellularLocation>
</comment>
<feature type="compositionally biased region" description="Low complexity" evidence="9">
    <location>
        <begin position="16"/>
        <end position="25"/>
    </location>
</feature>
<feature type="region of interest" description="Disordered" evidence="9">
    <location>
        <begin position="1"/>
        <end position="64"/>
    </location>
</feature>
<dbReference type="GO" id="GO:0003735">
    <property type="term" value="F:structural constituent of ribosome"/>
    <property type="evidence" value="ECO:0007669"/>
    <property type="project" value="UniProtKB-UniRule"/>
</dbReference>
<evidence type="ECO:0000259" key="10">
    <source>
        <dbReference type="PROSITE" id="PS50881"/>
    </source>
</evidence>
<sequence>MSVSQPARSLVGRCMTSTSASTSRRAMGRCLQQQQQQQQQQFHSSTPSQARRRSQFRNVKASELGLTKPEEMARYQADKFPELTPEQREQWKAKYTPEQLAALEAGERAVDPRDMIWQGRLRDDMFRPGYVDDYAKLDPRYDLKPDHDRAVAAEETDFPSQEQFIDEYYEKMTRLASKTSSDQLSRAMLRALRAVKESKGEDSIDLTFGELERMERDPELLKKYILPEDADSSSPAGGGAGSDGEAVSPKTHPELFMTRARALEIDDAVQAMWKKEIDAIVAGDNYTYLKPPHVEVVQDSPDGVISAHSAVQPDLGKIPGVEGLYKSNAEDDAEDPEGNFSEMKRVTGLSVKEIRSLLCKTLVVRFVSNQTRLGKVRSFSVMAMAGNGNGRLGIGQAKSTDMATATATATGLAIRTMKPVRRYENRTIFGIYDLAIKFPRSKNPMNTVKATFKALSNQPDPDQIAIGRGKKLVDARKVYYGGASL</sequence>
<name>A0A9P4YXI4_9HYPO</name>
<evidence type="ECO:0000313" key="11">
    <source>
        <dbReference type="EMBL" id="KAF4123622.1"/>
    </source>
</evidence>
<evidence type="ECO:0000256" key="7">
    <source>
        <dbReference type="PROSITE-ProRule" id="PRU00268"/>
    </source>
</evidence>
<feature type="domain" description="S5 DRBM" evidence="10">
    <location>
        <begin position="357"/>
        <end position="420"/>
    </location>
</feature>
<dbReference type="PROSITE" id="PS50881">
    <property type="entry name" value="S5_DSRBD"/>
    <property type="match status" value="1"/>
</dbReference>
<keyword evidence="5 7" id="KW-0687">Ribonucleoprotein</keyword>
<protein>
    <recommendedName>
        <fullName evidence="6">Small ribosomal subunit protein uS5m</fullName>
    </recommendedName>
</protein>
<reference evidence="11" key="1">
    <citation type="submission" date="2020-03" db="EMBL/GenBank/DDBJ databases">
        <title>Site-based positive gene gene selection in Geosmithia morbida across the United States reveals a broad range of putative effectors and factors for local host and environmental adapation.</title>
        <authorList>
            <person name="Onufrak A."/>
            <person name="Murdoch R.W."/>
            <person name="Gazis R."/>
            <person name="Huff M."/>
            <person name="Staton M."/>
            <person name="Klingeman W."/>
            <person name="Hadziabdic D."/>
        </authorList>
    </citation>
    <scope>NUCLEOTIDE SEQUENCE</scope>
    <source>
        <strain evidence="11">1262</strain>
    </source>
</reference>
<keyword evidence="3 7" id="KW-0689">Ribosomal protein</keyword>
<dbReference type="OrthoDB" id="309483at2759"/>
<dbReference type="GO" id="GO:0003723">
    <property type="term" value="F:RNA binding"/>
    <property type="evidence" value="ECO:0007669"/>
    <property type="project" value="InterPro"/>
</dbReference>
<evidence type="ECO:0000256" key="5">
    <source>
        <dbReference type="ARBA" id="ARBA00023274"/>
    </source>
</evidence>
<evidence type="ECO:0000256" key="3">
    <source>
        <dbReference type="ARBA" id="ARBA00022980"/>
    </source>
</evidence>
<dbReference type="Gene3D" id="3.30.230.10">
    <property type="match status" value="1"/>
</dbReference>
<dbReference type="GeneID" id="55972548"/>